<reference evidence="1 2" key="1">
    <citation type="journal article" date="2019" name="Emerg. Microbes Infect.">
        <title>Comprehensive subspecies identification of 175 nontuberculous mycobacteria species based on 7547 genomic profiles.</title>
        <authorList>
            <person name="Matsumoto Y."/>
            <person name="Kinjo T."/>
            <person name="Motooka D."/>
            <person name="Nabeya D."/>
            <person name="Jung N."/>
            <person name="Uechi K."/>
            <person name="Horii T."/>
            <person name="Iida T."/>
            <person name="Fujita J."/>
            <person name="Nakamura S."/>
        </authorList>
    </citation>
    <scope>NUCLEOTIDE SEQUENCE [LARGE SCALE GENOMIC DNA]</scope>
    <source>
        <strain evidence="1 2">JCM 6370</strain>
    </source>
</reference>
<gene>
    <name evidence="1" type="ORF">MPUL_31080</name>
</gene>
<evidence type="ECO:0000313" key="1">
    <source>
        <dbReference type="EMBL" id="BBY81950.1"/>
    </source>
</evidence>
<sequence length="66" mass="7310">MIHCNCAADALRSARMLGIATLTIVASIDTINRLRQQDIKMMALRRAVTMSSSRRVNPLKRPEKGG</sequence>
<name>A0A7I7ULT8_MYCPV</name>
<proteinExistence type="predicted"/>
<accession>A0A7I7ULT8</accession>
<dbReference type="EMBL" id="AP022599">
    <property type="protein sequence ID" value="BBY81950.1"/>
    <property type="molecule type" value="Genomic_DNA"/>
</dbReference>
<keyword evidence="2" id="KW-1185">Reference proteome</keyword>
<dbReference type="Proteomes" id="UP000467252">
    <property type="component" value="Chromosome"/>
</dbReference>
<organism evidence="1 2">
    <name type="scientific">Mycolicibacterium pulveris</name>
    <name type="common">Mycobacterium pulveris</name>
    <dbReference type="NCBI Taxonomy" id="36813"/>
    <lineage>
        <taxon>Bacteria</taxon>
        <taxon>Bacillati</taxon>
        <taxon>Actinomycetota</taxon>
        <taxon>Actinomycetes</taxon>
        <taxon>Mycobacteriales</taxon>
        <taxon>Mycobacteriaceae</taxon>
        <taxon>Mycolicibacterium</taxon>
    </lineage>
</organism>
<evidence type="ECO:0000313" key="2">
    <source>
        <dbReference type="Proteomes" id="UP000467252"/>
    </source>
</evidence>
<dbReference type="AlphaFoldDB" id="A0A7I7ULT8"/>
<protein>
    <submittedName>
        <fullName evidence="1">Uncharacterized protein</fullName>
    </submittedName>
</protein>